<evidence type="ECO:0000313" key="1">
    <source>
        <dbReference type="EMBL" id="JAD25940.1"/>
    </source>
</evidence>
<sequence length="37" mass="4478">MKHQHLPPKLSIGWLLVQIIKYTRKLCTQVFLMLHVY</sequence>
<dbReference type="AlphaFoldDB" id="A0A0A8YKM9"/>
<reference evidence="1" key="1">
    <citation type="submission" date="2014-09" db="EMBL/GenBank/DDBJ databases">
        <authorList>
            <person name="Magalhaes I.L.F."/>
            <person name="Oliveira U."/>
            <person name="Santos F.R."/>
            <person name="Vidigal T.H.D.A."/>
            <person name="Brescovit A.D."/>
            <person name="Santos A.J."/>
        </authorList>
    </citation>
    <scope>NUCLEOTIDE SEQUENCE</scope>
    <source>
        <tissue evidence="1">Shoot tissue taken approximately 20 cm above the soil surface</tissue>
    </source>
</reference>
<name>A0A0A8YKM9_ARUDO</name>
<accession>A0A0A8YKM9</accession>
<protein>
    <submittedName>
        <fullName evidence="1">Uncharacterized protein</fullName>
    </submittedName>
</protein>
<dbReference type="EMBL" id="GBRH01271955">
    <property type="protein sequence ID" value="JAD25940.1"/>
    <property type="molecule type" value="Transcribed_RNA"/>
</dbReference>
<organism evidence="1">
    <name type="scientific">Arundo donax</name>
    <name type="common">Giant reed</name>
    <name type="synonym">Donax arundinaceus</name>
    <dbReference type="NCBI Taxonomy" id="35708"/>
    <lineage>
        <taxon>Eukaryota</taxon>
        <taxon>Viridiplantae</taxon>
        <taxon>Streptophyta</taxon>
        <taxon>Embryophyta</taxon>
        <taxon>Tracheophyta</taxon>
        <taxon>Spermatophyta</taxon>
        <taxon>Magnoliopsida</taxon>
        <taxon>Liliopsida</taxon>
        <taxon>Poales</taxon>
        <taxon>Poaceae</taxon>
        <taxon>PACMAD clade</taxon>
        <taxon>Arundinoideae</taxon>
        <taxon>Arundineae</taxon>
        <taxon>Arundo</taxon>
    </lineage>
</organism>
<reference evidence="1" key="2">
    <citation type="journal article" date="2015" name="Data Brief">
        <title>Shoot transcriptome of the giant reed, Arundo donax.</title>
        <authorList>
            <person name="Barrero R.A."/>
            <person name="Guerrero F.D."/>
            <person name="Moolhuijzen P."/>
            <person name="Goolsby J.A."/>
            <person name="Tidwell J."/>
            <person name="Bellgard S.E."/>
            <person name="Bellgard M.I."/>
        </authorList>
    </citation>
    <scope>NUCLEOTIDE SEQUENCE</scope>
    <source>
        <tissue evidence="1">Shoot tissue taken approximately 20 cm above the soil surface</tissue>
    </source>
</reference>
<proteinExistence type="predicted"/>